<keyword evidence="1" id="KW-0812">Transmembrane</keyword>
<accession>A0A7L7KVB6</accession>
<evidence type="ECO:0000256" key="1">
    <source>
        <dbReference type="SAM" id="Phobius"/>
    </source>
</evidence>
<dbReference type="RefSeq" id="WP_059074346.1">
    <property type="nucleotide sequence ID" value="NZ_CP049366.1"/>
</dbReference>
<name>A0A7L7KVB6_9LACO</name>
<protein>
    <submittedName>
        <fullName evidence="2">Uncharacterized protein</fullName>
    </submittedName>
</protein>
<dbReference type="KEGG" id="cpab:G6534_00520"/>
<dbReference type="EMBL" id="CP049366">
    <property type="protein sequence ID" value="QMT83226.1"/>
    <property type="molecule type" value="Genomic_DNA"/>
</dbReference>
<keyword evidence="1" id="KW-1133">Transmembrane helix</keyword>
<dbReference type="AlphaFoldDB" id="A0A7L7KVB6"/>
<keyword evidence="3" id="KW-1185">Reference proteome</keyword>
<keyword evidence="1" id="KW-0472">Membrane</keyword>
<feature type="transmembrane region" description="Helical" evidence="1">
    <location>
        <begin position="136"/>
        <end position="167"/>
    </location>
</feature>
<organism evidence="2 3">
    <name type="scientific">Companilactobacillus pabuli</name>
    <dbReference type="NCBI Taxonomy" id="2714036"/>
    <lineage>
        <taxon>Bacteria</taxon>
        <taxon>Bacillati</taxon>
        <taxon>Bacillota</taxon>
        <taxon>Bacilli</taxon>
        <taxon>Lactobacillales</taxon>
        <taxon>Lactobacillaceae</taxon>
        <taxon>Companilactobacillus</taxon>
    </lineage>
</organism>
<gene>
    <name evidence="2" type="ORF">G6534_00520</name>
</gene>
<sequence length="383" mass="44945">MEKNTEYRASTFEDAQSTLQEASSLQGDQRWNSFKYDWSIDNAKKLNQMSLEDLTEHLKLLIGAKLSLEQLSKWFGEDVDEYTKSYNQKIDEINNSFDDFTFLARHPNEEAYREKHNGDLPQTKPIDYYRRKFSNWVIAIGIVLLMTARFRGLGVFMLVAGILFHFFAKHGYKFSQPVASFKNHLIVQKKQRILNADKKYCQDNDCSDETLKSKFKYEESLTPIYSSFTDQIRLDKNQTEYKLSHYSDIVQQNIQYFPPMETKDMRRLLKIYEALLNGVPTWEKALRYVGQNEKIDEMKNTLSDAIKNATSEITQEIKNAKNEVTSEIKKNSEMLDKVAEETHHQTNAINYWNTVQTSMQAYQMTMMNETRKNTEVIAAQYQK</sequence>
<reference evidence="2 3" key="1">
    <citation type="submission" date="2020-02" db="EMBL/GenBank/DDBJ databases">
        <title>Complete Genome Sequence of Lactobacillus sp. NFFJ11 Isolated from animal feed.</title>
        <authorList>
            <person name="Jung J.Y."/>
        </authorList>
    </citation>
    <scope>NUCLEOTIDE SEQUENCE [LARGE SCALE GENOMIC DNA]</scope>
    <source>
        <strain evidence="2 3">NFFJ11</strain>
    </source>
</reference>
<dbReference type="Proteomes" id="UP000514410">
    <property type="component" value="Chromosome"/>
</dbReference>
<evidence type="ECO:0000313" key="3">
    <source>
        <dbReference type="Proteomes" id="UP000514410"/>
    </source>
</evidence>
<proteinExistence type="predicted"/>
<evidence type="ECO:0000313" key="2">
    <source>
        <dbReference type="EMBL" id="QMT83226.1"/>
    </source>
</evidence>